<keyword evidence="4" id="KW-1185">Reference proteome</keyword>
<dbReference type="EMBL" id="JARXVE010000004">
    <property type="protein sequence ID" value="MDH6196224.1"/>
    <property type="molecule type" value="Genomic_DNA"/>
</dbReference>
<gene>
    <name evidence="3" type="ORF">M2272_002867</name>
</gene>
<organism evidence="3 4">
    <name type="scientific">Mycolicibacterium frederiksbergense</name>
    <dbReference type="NCBI Taxonomy" id="117567"/>
    <lineage>
        <taxon>Bacteria</taxon>
        <taxon>Bacillati</taxon>
        <taxon>Actinomycetota</taxon>
        <taxon>Actinomycetes</taxon>
        <taxon>Mycobacteriales</taxon>
        <taxon>Mycobacteriaceae</taxon>
        <taxon>Mycolicibacterium</taxon>
    </lineage>
</organism>
<comment type="caution">
    <text evidence="3">The sequence shown here is derived from an EMBL/GenBank/DDBJ whole genome shotgun (WGS) entry which is preliminary data.</text>
</comment>
<proteinExistence type="predicted"/>
<sequence length="253" mass="26398">MDLFDVVRSCARRWYICLPLLLIAAWFSYGKYSAVQPAYYSQAVIGFAGPSSRVEYAQAGTPISRNGLLDAGGADLIANMTALGLREPAVIDAVVSGGGLPDYSSRMFPTPPGSAPIPLVMIEETGADPAAVTRTLELIVEQSTGTVENLQKQAGVAPDQMATPLIVMPPTAPSAAMPSRTRSTATIFVAGAGLTVVATVLADILLGWLAARRRQSGAAAEVSTEHSGAQSETPTNDGRPTTTTHAEGTLEPR</sequence>
<reference evidence="3 4" key="1">
    <citation type="submission" date="2023-04" db="EMBL/GenBank/DDBJ databases">
        <title>Forest soil microbial communities from Buena Vista Peninsula, Colon Province, Panama.</title>
        <authorList>
            <person name="Bouskill N."/>
        </authorList>
    </citation>
    <scope>NUCLEOTIDE SEQUENCE [LARGE SCALE GENOMIC DNA]</scope>
    <source>
        <strain evidence="3 4">AC80</strain>
    </source>
</reference>
<feature type="transmembrane region" description="Helical" evidence="2">
    <location>
        <begin position="12"/>
        <end position="29"/>
    </location>
</feature>
<feature type="compositionally biased region" description="Low complexity" evidence="1">
    <location>
        <begin position="233"/>
        <end position="244"/>
    </location>
</feature>
<dbReference type="RefSeq" id="WP_280832856.1">
    <property type="nucleotide sequence ID" value="NZ_JARXVE010000004.1"/>
</dbReference>
<feature type="region of interest" description="Disordered" evidence="1">
    <location>
        <begin position="216"/>
        <end position="253"/>
    </location>
</feature>
<evidence type="ECO:0000313" key="4">
    <source>
        <dbReference type="Proteomes" id="UP001160130"/>
    </source>
</evidence>
<evidence type="ECO:0000256" key="2">
    <source>
        <dbReference type="SAM" id="Phobius"/>
    </source>
</evidence>
<protein>
    <recommendedName>
        <fullName evidence="5">Capsular polysaccharide biosynthesis protein</fullName>
    </recommendedName>
</protein>
<evidence type="ECO:0000313" key="3">
    <source>
        <dbReference type="EMBL" id="MDH6196224.1"/>
    </source>
</evidence>
<evidence type="ECO:0008006" key="5">
    <source>
        <dbReference type="Google" id="ProtNLM"/>
    </source>
</evidence>
<feature type="transmembrane region" description="Helical" evidence="2">
    <location>
        <begin position="187"/>
        <end position="211"/>
    </location>
</feature>
<name>A0ABT6KZV5_9MYCO</name>
<keyword evidence="2" id="KW-0472">Membrane</keyword>
<keyword evidence="2" id="KW-0812">Transmembrane</keyword>
<keyword evidence="2" id="KW-1133">Transmembrane helix</keyword>
<accession>A0ABT6KZV5</accession>
<evidence type="ECO:0000256" key="1">
    <source>
        <dbReference type="SAM" id="MobiDB-lite"/>
    </source>
</evidence>
<dbReference type="Proteomes" id="UP001160130">
    <property type="component" value="Unassembled WGS sequence"/>
</dbReference>